<evidence type="ECO:0000256" key="1">
    <source>
        <dbReference type="SAM" id="MobiDB-lite"/>
    </source>
</evidence>
<proteinExistence type="predicted"/>
<dbReference type="AlphaFoldDB" id="W9QE47"/>
<dbReference type="Proteomes" id="UP000030645">
    <property type="component" value="Unassembled WGS sequence"/>
</dbReference>
<protein>
    <submittedName>
        <fullName evidence="2">Uncharacterized protein</fullName>
    </submittedName>
</protein>
<feature type="region of interest" description="Disordered" evidence="1">
    <location>
        <begin position="31"/>
        <end position="60"/>
    </location>
</feature>
<name>W9QE47_9ROSA</name>
<dbReference type="EMBL" id="KE343479">
    <property type="protein sequence ID" value="EXB30279.1"/>
    <property type="molecule type" value="Genomic_DNA"/>
</dbReference>
<reference evidence="3" key="1">
    <citation type="submission" date="2013-01" db="EMBL/GenBank/DDBJ databases">
        <title>Draft Genome Sequence of a Mulberry Tree, Morus notabilis C.K. Schneid.</title>
        <authorList>
            <person name="He N."/>
            <person name="Zhao S."/>
        </authorList>
    </citation>
    <scope>NUCLEOTIDE SEQUENCE</scope>
</reference>
<feature type="compositionally biased region" description="Polar residues" evidence="1">
    <location>
        <begin position="51"/>
        <end position="60"/>
    </location>
</feature>
<evidence type="ECO:0000313" key="3">
    <source>
        <dbReference type="Proteomes" id="UP000030645"/>
    </source>
</evidence>
<evidence type="ECO:0000313" key="2">
    <source>
        <dbReference type="EMBL" id="EXB30279.1"/>
    </source>
</evidence>
<accession>W9QE47</accession>
<gene>
    <name evidence="2" type="ORF">L484_020919</name>
</gene>
<sequence length="60" mass="7069">MTEATTTVREKYPGFTMYNLRWGIGKRVAEADNDGEREQRVAEAENDSERMQTMTVRERR</sequence>
<feature type="compositionally biased region" description="Basic and acidic residues" evidence="1">
    <location>
        <begin position="31"/>
        <end position="50"/>
    </location>
</feature>
<keyword evidence="3" id="KW-1185">Reference proteome</keyword>
<organism evidence="2 3">
    <name type="scientific">Morus notabilis</name>
    <dbReference type="NCBI Taxonomy" id="981085"/>
    <lineage>
        <taxon>Eukaryota</taxon>
        <taxon>Viridiplantae</taxon>
        <taxon>Streptophyta</taxon>
        <taxon>Embryophyta</taxon>
        <taxon>Tracheophyta</taxon>
        <taxon>Spermatophyta</taxon>
        <taxon>Magnoliopsida</taxon>
        <taxon>eudicotyledons</taxon>
        <taxon>Gunneridae</taxon>
        <taxon>Pentapetalae</taxon>
        <taxon>rosids</taxon>
        <taxon>fabids</taxon>
        <taxon>Rosales</taxon>
        <taxon>Moraceae</taxon>
        <taxon>Moreae</taxon>
        <taxon>Morus</taxon>
    </lineage>
</organism>